<evidence type="ECO:0000256" key="1">
    <source>
        <dbReference type="ARBA" id="ARBA00010515"/>
    </source>
</evidence>
<evidence type="ECO:0000313" key="6">
    <source>
        <dbReference type="Proteomes" id="UP000029493"/>
    </source>
</evidence>
<keyword evidence="2" id="KW-0378">Hydrolase</keyword>
<dbReference type="InterPro" id="IPR050300">
    <property type="entry name" value="GDXG_lipolytic_enzyme"/>
</dbReference>
<dbReference type="RefSeq" id="WP_038412783.1">
    <property type="nucleotide sequence ID" value="NZ_CP009455.1"/>
</dbReference>
<sequence>MPLDPDLEGFLELAELGRMTGKSQPMHHLSVTLAREEFERSSQVLDPLPPAALEVVVHSLDMRDGACIEARLYRAAGTGECALPCILYLHGGGYVVGSLDSHDSICRRLAADGEFAVLAPAYRLAPEQRFPVAVNDAQDSAEWLYAHAESFGLDPQRLVVAGDSAGATLATVLAIAAAREPRAKGFAPCAQLLFYPVADVAQTHPSHQRFAEGYLLESDTLEWFYQHYLGDPAQREDWRVSPLRAESLPALAPVYLSLAEYDPLHDEGLAYAEHLRASGTPLTLVTQHGLTHDFLRMSGISGQVEGIYRAVREWLRAQLHS</sequence>
<dbReference type="GO" id="GO:0016787">
    <property type="term" value="F:hydrolase activity"/>
    <property type="evidence" value="ECO:0007669"/>
    <property type="project" value="UniProtKB-KW"/>
</dbReference>
<dbReference type="InterPro" id="IPR029058">
    <property type="entry name" value="AB_hydrolase_fold"/>
</dbReference>
<dbReference type="OrthoDB" id="9806180at2"/>
<evidence type="ECO:0000313" key="5">
    <source>
        <dbReference type="EMBL" id="AIR90167.1"/>
    </source>
</evidence>
<dbReference type="InterPro" id="IPR002168">
    <property type="entry name" value="Lipase_GDXG_HIS_AS"/>
</dbReference>
<organism evidence="5 6">
    <name type="scientific">Pseudomonas cremoricolorata</name>
    <dbReference type="NCBI Taxonomy" id="157783"/>
    <lineage>
        <taxon>Bacteria</taxon>
        <taxon>Pseudomonadati</taxon>
        <taxon>Pseudomonadota</taxon>
        <taxon>Gammaproteobacteria</taxon>
        <taxon>Pseudomonadales</taxon>
        <taxon>Pseudomonadaceae</taxon>
        <taxon>Pseudomonas</taxon>
    </lineage>
</organism>
<dbReference type="STRING" id="157783.LK03_13055"/>
<name>A0A089WUF9_9PSED</name>
<gene>
    <name evidence="5" type="ORF">LK03_13055</name>
</gene>
<dbReference type="Pfam" id="PF07859">
    <property type="entry name" value="Abhydrolase_3"/>
    <property type="match status" value="1"/>
</dbReference>
<evidence type="ECO:0000256" key="2">
    <source>
        <dbReference type="ARBA" id="ARBA00022801"/>
    </source>
</evidence>
<proteinExistence type="inferred from homology"/>
<comment type="similarity">
    <text evidence="1">Belongs to the 'GDXG' lipolytic enzyme family.</text>
</comment>
<reference evidence="5 6" key="1">
    <citation type="submission" date="2014-09" db="EMBL/GenBank/DDBJ databases">
        <authorList>
            <person name="Chan K.-G."/>
        </authorList>
    </citation>
    <scope>NUCLEOTIDE SEQUENCE [LARGE SCALE GENOMIC DNA]</scope>
    <source>
        <strain evidence="5 6">ND07</strain>
    </source>
</reference>
<evidence type="ECO:0000259" key="4">
    <source>
        <dbReference type="Pfam" id="PF07859"/>
    </source>
</evidence>
<dbReference type="PANTHER" id="PTHR48081">
    <property type="entry name" value="AB HYDROLASE SUPERFAMILY PROTEIN C4A8.06C"/>
    <property type="match status" value="1"/>
</dbReference>
<feature type="domain" description="Alpha/beta hydrolase fold-3" evidence="4">
    <location>
        <begin position="86"/>
        <end position="295"/>
    </location>
</feature>
<accession>A0A089WUF9</accession>
<dbReference type="PROSITE" id="PS01174">
    <property type="entry name" value="LIPASE_GDXG_SER"/>
    <property type="match status" value="1"/>
</dbReference>
<protein>
    <submittedName>
        <fullName evidence="5">Lipase</fullName>
    </submittedName>
</protein>
<feature type="active site" evidence="3">
    <location>
        <position position="164"/>
    </location>
</feature>
<dbReference type="PROSITE" id="PS01173">
    <property type="entry name" value="LIPASE_GDXG_HIS"/>
    <property type="match status" value="1"/>
</dbReference>
<dbReference type="Proteomes" id="UP000029493">
    <property type="component" value="Chromosome"/>
</dbReference>
<evidence type="ECO:0000256" key="3">
    <source>
        <dbReference type="PROSITE-ProRule" id="PRU10038"/>
    </source>
</evidence>
<dbReference type="AlphaFoldDB" id="A0A089WUF9"/>
<dbReference type="PANTHER" id="PTHR48081:SF8">
    <property type="entry name" value="ALPHA_BETA HYDROLASE FOLD-3 DOMAIN-CONTAINING PROTEIN-RELATED"/>
    <property type="match status" value="1"/>
</dbReference>
<dbReference type="Gene3D" id="3.40.50.1820">
    <property type="entry name" value="alpha/beta hydrolase"/>
    <property type="match status" value="1"/>
</dbReference>
<dbReference type="SUPFAM" id="SSF53474">
    <property type="entry name" value="alpha/beta-Hydrolases"/>
    <property type="match status" value="1"/>
</dbReference>
<dbReference type="InterPro" id="IPR013094">
    <property type="entry name" value="AB_hydrolase_3"/>
</dbReference>
<keyword evidence="6" id="KW-1185">Reference proteome</keyword>
<dbReference type="InterPro" id="IPR033140">
    <property type="entry name" value="Lipase_GDXG_put_SER_AS"/>
</dbReference>
<dbReference type="eggNOG" id="COG0657">
    <property type="taxonomic scope" value="Bacteria"/>
</dbReference>
<dbReference type="KEGG" id="psw:LK03_13055"/>
<dbReference type="EMBL" id="CP009455">
    <property type="protein sequence ID" value="AIR90167.1"/>
    <property type="molecule type" value="Genomic_DNA"/>
</dbReference>